<gene>
    <name evidence="1" type="ORF">SDC9_54961</name>
</gene>
<comment type="caution">
    <text evidence="1">The sequence shown here is derived from an EMBL/GenBank/DDBJ whole genome shotgun (WGS) entry which is preliminary data.</text>
</comment>
<reference evidence="1" key="1">
    <citation type="submission" date="2019-08" db="EMBL/GenBank/DDBJ databases">
        <authorList>
            <person name="Kucharzyk K."/>
            <person name="Murdoch R.W."/>
            <person name="Higgins S."/>
            <person name="Loffler F."/>
        </authorList>
    </citation>
    <scope>NUCLEOTIDE SEQUENCE</scope>
</reference>
<evidence type="ECO:0000313" key="1">
    <source>
        <dbReference type="EMBL" id="MPM08647.1"/>
    </source>
</evidence>
<dbReference type="AlphaFoldDB" id="A0A644WY72"/>
<dbReference type="EMBL" id="VSSQ01001475">
    <property type="protein sequence ID" value="MPM08647.1"/>
    <property type="molecule type" value="Genomic_DNA"/>
</dbReference>
<accession>A0A644WY72</accession>
<protein>
    <submittedName>
        <fullName evidence="1">Uncharacterized protein</fullName>
    </submittedName>
</protein>
<proteinExistence type="predicted"/>
<organism evidence="1">
    <name type="scientific">bioreactor metagenome</name>
    <dbReference type="NCBI Taxonomy" id="1076179"/>
    <lineage>
        <taxon>unclassified sequences</taxon>
        <taxon>metagenomes</taxon>
        <taxon>ecological metagenomes</taxon>
    </lineage>
</organism>
<sequence length="55" mass="6735">MILEILRLDILEKKQYKIILIRCLMESNLINLLMKKKMILKNLMVMFKDLDYYLS</sequence>
<name>A0A644WY72_9ZZZZ</name>